<sequence>MRLTLRTLLSYLDNVLDPPARAELQRQIEASEHASEWVHRTRDVTRRLKLGAPEPGGSGSIDDPNTVAEYLDRTLPEEGVAEFERVCLESDAMLAEVASCHHVLAMFLSEPAEIDPDTRGRLHRLETDLAAALKARAENTPRSVSAEPAAPAAETVEPQPARRVRTRRRRSAEAEESGGFWSDFVPWIPAVAALVLLSLTAFLVLNNEPTPVAKTQTENPTADTEDSNTEDTGATTTGDSADEETGDDQAGDDETAGQATRNGDDLEELEASGGVASTPEPSDSATVEPSGEDAPAGPDPVTEPAVNKGAETTAAPGGSTEVPAEPTSNTPPPTPTDPSAANASAESDAMDAAPAPADPDAAESDTAGSDKAGEDAEPPAVLTFYGDPPPPDAPQTGPLSRLDPDGFVVVEAEGGAWRRLLNGMFMEAPQKGHVISMPAYRGAFELSQGVLVELVDQTEAVIDPEQPGIELRYGRVVMSGSPNAEEPVEIAVRIDSIDYTLELSPGASVAIAADRFYEPGRPMLEDAAPMVAIAHTLSGDATWKTPTSERTSARPAPLFYVSGSLSGAPEGFRDPEWVTSVAVSDADLESSPYVAGQVEGVVLPQLLAMADPTTSRETRDVVSLAGRCAAALMQPDALVASFEDKAQADEWQRHLDALRQVASRSTRGAEVVRQAFVEKYGATGGGALFEVVQGFTPDQVGDDAASVQAGVVPGKLLPMLDSEDLATRVLGSLALFELIDHRQAAKDIAVADRRDRRTFLRRLERDIRDGELALLPR</sequence>
<feature type="compositionally biased region" description="Acidic residues" evidence="1">
    <location>
        <begin position="240"/>
        <end position="255"/>
    </location>
</feature>
<dbReference type="RefSeq" id="WP_145116630.1">
    <property type="nucleotide sequence ID" value="NZ_CP036349.1"/>
</dbReference>
<evidence type="ECO:0000256" key="1">
    <source>
        <dbReference type="SAM" id="MobiDB-lite"/>
    </source>
</evidence>
<feature type="compositionally biased region" description="Low complexity" evidence="1">
    <location>
        <begin position="146"/>
        <end position="161"/>
    </location>
</feature>
<reference evidence="2 3" key="1">
    <citation type="submission" date="2019-02" db="EMBL/GenBank/DDBJ databases">
        <title>Deep-cultivation of Planctomycetes and their phenomic and genomic characterization uncovers novel biology.</title>
        <authorList>
            <person name="Wiegand S."/>
            <person name="Jogler M."/>
            <person name="Boedeker C."/>
            <person name="Pinto D."/>
            <person name="Vollmers J."/>
            <person name="Rivas-Marin E."/>
            <person name="Kohn T."/>
            <person name="Peeters S.H."/>
            <person name="Heuer A."/>
            <person name="Rast P."/>
            <person name="Oberbeckmann S."/>
            <person name="Bunk B."/>
            <person name="Jeske O."/>
            <person name="Meyerdierks A."/>
            <person name="Storesund J.E."/>
            <person name="Kallscheuer N."/>
            <person name="Luecker S."/>
            <person name="Lage O.M."/>
            <person name="Pohl T."/>
            <person name="Merkel B.J."/>
            <person name="Hornburger P."/>
            <person name="Mueller R.-W."/>
            <person name="Bruemmer F."/>
            <person name="Labrenz M."/>
            <person name="Spormann A.M."/>
            <person name="Op den Camp H."/>
            <person name="Overmann J."/>
            <person name="Amann R."/>
            <person name="Jetten M.S.M."/>
            <person name="Mascher T."/>
            <person name="Medema M.H."/>
            <person name="Devos D.P."/>
            <person name="Kaster A.-K."/>
            <person name="Ovreas L."/>
            <person name="Rohde M."/>
            <person name="Galperin M.Y."/>
            <person name="Jogler C."/>
        </authorList>
    </citation>
    <scope>NUCLEOTIDE SEQUENCE [LARGE SCALE GENOMIC DNA]</scope>
    <source>
        <strain evidence="2 3">Spa11</strain>
    </source>
</reference>
<accession>A0A518KEE9</accession>
<feature type="region of interest" description="Disordered" evidence="1">
    <location>
        <begin position="211"/>
        <end position="402"/>
    </location>
</feature>
<name>A0A518KEE9_9BACT</name>
<proteinExistence type="predicted"/>
<keyword evidence="3" id="KW-1185">Reference proteome</keyword>
<feature type="compositionally biased region" description="Low complexity" evidence="1">
    <location>
        <begin position="337"/>
        <end position="367"/>
    </location>
</feature>
<dbReference type="Proteomes" id="UP000316426">
    <property type="component" value="Chromosome"/>
</dbReference>
<feature type="compositionally biased region" description="Low complexity" evidence="1">
    <location>
        <begin position="230"/>
        <end position="239"/>
    </location>
</feature>
<dbReference type="EMBL" id="CP036349">
    <property type="protein sequence ID" value="QDV76168.1"/>
    <property type="molecule type" value="Genomic_DNA"/>
</dbReference>
<feature type="region of interest" description="Disordered" evidence="1">
    <location>
        <begin position="136"/>
        <end position="176"/>
    </location>
</feature>
<organism evidence="2 3">
    <name type="scientific">Botrimarina mediterranea</name>
    <dbReference type="NCBI Taxonomy" id="2528022"/>
    <lineage>
        <taxon>Bacteria</taxon>
        <taxon>Pseudomonadati</taxon>
        <taxon>Planctomycetota</taxon>
        <taxon>Planctomycetia</taxon>
        <taxon>Pirellulales</taxon>
        <taxon>Lacipirellulaceae</taxon>
        <taxon>Botrimarina</taxon>
    </lineage>
</organism>
<evidence type="ECO:0000313" key="2">
    <source>
        <dbReference type="EMBL" id="QDV76168.1"/>
    </source>
</evidence>
<feature type="compositionally biased region" description="Polar residues" evidence="1">
    <location>
        <begin position="211"/>
        <end position="222"/>
    </location>
</feature>
<evidence type="ECO:0000313" key="3">
    <source>
        <dbReference type="Proteomes" id="UP000316426"/>
    </source>
</evidence>
<dbReference type="AlphaFoldDB" id="A0A518KEE9"/>
<gene>
    <name evidence="2" type="ORF">Spa11_43930</name>
</gene>
<dbReference type="KEGG" id="bmei:Spa11_43930"/>
<protein>
    <submittedName>
        <fullName evidence="2">Uncharacterized protein</fullName>
    </submittedName>
</protein>